<evidence type="ECO:0000256" key="16">
    <source>
        <dbReference type="SAM" id="SignalP"/>
    </source>
</evidence>
<dbReference type="Gene3D" id="3.80.10.10">
    <property type="entry name" value="Ribonuclease Inhibitor"/>
    <property type="match status" value="3"/>
</dbReference>
<dbReference type="GO" id="GO:0005524">
    <property type="term" value="F:ATP binding"/>
    <property type="evidence" value="ECO:0007669"/>
    <property type="project" value="UniProtKB-UniRule"/>
</dbReference>
<dbReference type="Pfam" id="PF13855">
    <property type="entry name" value="LRR_8"/>
    <property type="match status" value="3"/>
</dbReference>
<evidence type="ECO:0000256" key="9">
    <source>
        <dbReference type="ARBA" id="ARBA00022777"/>
    </source>
</evidence>
<comment type="caution">
    <text evidence="18">The sequence shown here is derived from an EMBL/GenBank/DDBJ whole genome shotgun (WGS) entry which is preliminary data.</text>
</comment>
<evidence type="ECO:0000313" key="18">
    <source>
        <dbReference type="EMBL" id="KAH9319456.1"/>
    </source>
</evidence>
<comment type="subcellular location">
    <subcellularLocation>
        <location evidence="1">Membrane</location>
    </subcellularLocation>
</comment>
<keyword evidence="7" id="KW-0677">Repeat</keyword>
<dbReference type="FunFam" id="3.80.10.10:FF:000317">
    <property type="entry name" value="Inactive leucine-rich repeat receptor-like protein kinase"/>
    <property type="match status" value="1"/>
</dbReference>
<evidence type="ECO:0000256" key="5">
    <source>
        <dbReference type="ARBA" id="ARBA00022692"/>
    </source>
</evidence>
<dbReference type="Gene3D" id="1.10.510.10">
    <property type="entry name" value="Transferase(Phosphotransferase) domain 1"/>
    <property type="match status" value="1"/>
</dbReference>
<dbReference type="PANTHER" id="PTHR48056:SF89">
    <property type="entry name" value="OS06G0585982 PROTEIN"/>
    <property type="match status" value="1"/>
</dbReference>
<gene>
    <name evidence="18" type="ORF">KI387_021225</name>
</gene>
<dbReference type="GO" id="GO:0016020">
    <property type="term" value="C:membrane"/>
    <property type="evidence" value="ECO:0007669"/>
    <property type="project" value="UniProtKB-SubCell"/>
</dbReference>
<feature type="non-terminal residue" evidence="18">
    <location>
        <position position="867"/>
    </location>
</feature>
<feature type="signal peptide" evidence="16">
    <location>
        <begin position="1"/>
        <end position="21"/>
    </location>
</feature>
<name>A0AA38G9Z0_TAXCH</name>
<dbReference type="SMART" id="SM00369">
    <property type="entry name" value="LRR_TYP"/>
    <property type="match status" value="7"/>
</dbReference>
<evidence type="ECO:0000256" key="6">
    <source>
        <dbReference type="ARBA" id="ARBA00022729"/>
    </source>
</evidence>
<evidence type="ECO:0000256" key="8">
    <source>
        <dbReference type="ARBA" id="ARBA00022741"/>
    </source>
</evidence>
<evidence type="ECO:0000256" key="11">
    <source>
        <dbReference type="ARBA" id="ARBA00022989"/>
    </source>
</evidence>
<keyword evidence="9" id="KW-0418">Kinase</keyword>
<feature type="binding site" evidence="14">
    <location>
        <position position="719"/>
    </location>
    <ligand>
        <name>ATP</name>
        <dbReference type="ChEBI" id="CHEBI:30616"/>
    </ligand>
</feature>
<accession>A0AA38G9Z0</accession>
<evidence type="ECO:0000256" key="4">
    <source>
        <dbReference type="ARBA" id="ARBA00022679"/>
    </source>
</evidence>
<keyword evidence="12 15" id="KW-0472">Membrane</keyword>
<dbReference type="FunFam" id="3.80.10.10:FF:000041">
    <property type="entry name" value="LRR receptor-like serine/threonine-protein kinase ERECTA"/>
    <property type="match status" value="2"/>
</dbReference>
<dbReference type="SMART" id="SM00220">
    <property type="entry name" value="S_TKc"/>
    <property type="match status" value="1"/>
</dbReference>
<protein>
    <recommendedName>
        <fullName evidence="17">Protein kinase domain-containing protein</fullName>
    </recommendedName>
</protein>
<dbReference type="SUPFAM" id="SSF52047">
    <property type="entry name" value="RNI-like"/>
    <property type="match status" value="1"/>
</dbReference>
<proteinExistence type="inferred from homology"/>
<dbReference type="InterPro" id="IPR032675">
    <property type="entry name" value="LRR_dom_sf"/>
</dbReference>
<evidence type="ECO:0000313" key="19">
    <source>
        <dbReference type="Proteomes" id="UP000824469"/>
    </source>
</evidence>
<evidence type="ECO:0000256" key="10">
    <source>
        <dbReference type="ARBA" id="ARBA00022840"/>
    </source>
</evidence>
<keyword evidence="19" id="KW-1185">Reference proteome</keyword>
<dbReference type="Gene3D" id="3.30.200.20">
    <property type="entry name" value="Phosphorylase Kinase, domain 1"/>
    <property type="match status" value="1"/>
</dbReference>
<dbReference type="InterPro" id="IPR000719">
    <property type="entry name" value="Prot_kinase_dom"/>
</dbReference>
<dbReference type="SUPFAM" id="SSF56112">
    <property type="entry name" value="Protein kinase-like (PK-like)"/>
    <property type="match status" value="1"/>
</dbReference>
<dbReference type="PANTHER" id="PTHR48056">
    <property type="entry name" value="LRR RECEPTOR-LIKE SERINE/THREONINE-PROTEIN KINASE-RELATED"/>
    <property type="match status" value="1"/>
</dbReference>
<organism evidence="18 19">
    <name type="scientific">Taxus chinensis</name>
    <name type="common">Chinese yew</name>
    <name type="synonym">Taxus wallichiana var. chinensis</name>
    <dbReference type="NCBI Taxonomy" id="29808"/>
    <lineage>
        <taxon>Eukaryota</taxon>
        <taxon>Viridiplantae</taxon>
        <taxon>Streptophyta</taxon>
        <taxon>Embryophyta</taxon>
        <taxon>Tracheophyta</taxon>
        <taxon>Spermatophyta</taxon>
        <taxon>Pinopsida</taxon>
        <taxon>Pinidae</taxon>
        <taxon>Conifers II</taxon>
        <taxon>Cupressales</taxon>
        <taxon>Taxaceae</taxon>
        <taxon>Taxus</taxon>
    </lineage>
</organism>
<sequence length="867" mass="95310">MKMRMLSVLLLFLSALPACFSRSSPSYYSDQEALLSFKDSISLDPFNSLRDWSPNHNTCNWTGVICSSRRQRVVSLNLTGMSLVGHISPSLGNLSFLKELVLKNNSFHGHIPPQLGKLIRLRILRLSRNELEGSIPSTLGGCRFLQRLILSINHLSGPIPSQLSLLSHLEEIASSQNRLTGTIPAFIGNMSSLTQIDLGLNYFTGPIPTALFNCTHLQHLSLNHNHLTGHIPWQFGKLSELQYLYLWGNQLTGEIPTSLSNCTLLQVLELAANQLSGSVPLEFGKLSQLRIFILWNNLLVSGSSGLSILTALTNCSYLKKIDIGRNYLTGVLPSSISRLSSTLLSFALASNKIEGNIPSDIGNLRNLTYLDLSENRINGTIPSTLSQLPNLERLFLGENNLSGTIPKSLGDAKKLGLLSLDENMLSGQIPHSLGNLRHLRKLHLAHNQLSGKIPVSLGSCITLELMDLSYNKLRGIIPPEFAGLQNLQFYFNISNNLLQGSILELSKMVMVQAIDVSLNQFSGEIPSALSSCIDLQYLNLSWNAFEGPIPTSLTTLKNLQDIDSSKNNLSGTIPIAFKDMKLLHHINLSSNRLTGEVPKAGVFAKLDKSAVTGNPGLCGTWINLQPCSYSKHKHFSVSTKITVPSVIVTAIFIMTLLVFYYKRHTTQSTPALNVGPKTFLYEDLLGATNGFSETNLIGVGSFGSVYRGILNNGTNIAIKVLNLQGINGLQSFNKECNVLKRVRHRNVIKIISTCSNLDFDFKALILPFMSNGSLERWLYPPGEDECKINLADRLRLAIEIAHGVSYLHHHCFVQVIHCDLKPNNVLLGEDMIPYIADFGIAKLIFGNSMDSLTSTSVLKGSTGYIAP</sequence>
<evidence type="ECO:0000256" key="1">
    <source>
        <dbReference type="ARBA" id="ARBA00004370"/>
    </source>
</evidence>
<dbReference type="GO" id="GO:0004672">
    <property type="term" value="F:protein kinase activity"/>
    <property type="evidence" value="ECO:0007669"/>
    <property type="project" value="InterPro"/>
</dbReference>
<reference evidence="18 19" key="1">
    <citation type="journal article" date="2021" name="Nat. Plants">
        <title>The Taxus genome provides insights into paclitaxel biosynthesis.</title>
        <authorList>
            <person name="Xiong X."/>
            <person name="Gou J."/>
            <person name="Liao Q."/>
            <person name="Li Y."/>
            <person name="Zhou Q."/>
            <person name="Bi G."/>
            <person name="Li C."/>
            <person name="Du R."/>
            <person name="Wang X."/>
            <person name="Sun T."/>
            <person name="Guo L."/>
            <person name="Liang H."/>
            <person name="Lu P."/>
            <person name="Wu Y."/>
            <person name="Zhang Z."/>
            <person name="Ro D.K."/>
            <person name="Shang Y."/>
            <person name="Huang S."/>
            <person name="Yan J."/>
        </authorList>
    </citation>
    <scope>NUCLEOTIDE SEQUENCE [LARGE SCALE GENOMIC DNA]</scope>
    <source>
        <strain evidence="18">Ta-2019</strain>
    </source>
</reference>
<dbReference type="InterPro" id="IPR050647">
    <property type="entry name" value="Plant_LRR-RLKs"/>
</dbReference>
<dbReference type="SUPFAM" id="SSF52058">
    <property type="entry name" value="L domain-like"/>
    <property type="match status" value="1"/>
</dbReference>
<evidence type="ECO:0000256" key="13">
    <source>
        <dbReference type="ARBA" id="ARBA00023180"/>
    </source>
</evidence>
<evidence type="ECO:0000256" key="14">
    <source>
        <dbReference type="PROSITE-ProRule" id="PRU10141"/>
    </source>
</evidence>
<comment type="similarity">
    <text evidence="2">Belongs to the protein kinase superfamily. Ser/Thr protein kinase family.</text>
</comment>
<evidence type="ECO:0000256" key="7">
    <source>
        <dbReference type="ARBA" id="ARBA00022737"/>
    </source>
</evidence>
<evidence type="ECO:0000259" key="17">
    <source>
        <dbReference type="PROSITE" id="PS50011"/>
    </source>
</evidence>
<dbReference type="InterPro" id="IPR003591">
    <property type="entry name" value="Leu-rich_rpt_typical-subtyp"/>
</dbReference>
<feature type="chain" id="PRO_5041244482" description="Protein kinase domain-containing protein" evidence="16">
    <location>
        <begin position="22"/>
        <end position="867"/>
    </location>
</feature>
<dbReference type="Pfam" id="PF00560">
    <property type="entry name" value="LRR_1"/>
    <property type="match status" value="5"/>
</dbReference>
<keyword evidence="5 15" id="KW-0812">Transmembrane</keyword>
<feature type="transmembrane region" description="Helical" evidence="15">
    <location>
        <begin position="641"/>
        <end position="661"/>
    </location>
</feature>
<evidence type="ECO:0000256" key="12">
    <source>
        <dbReference type="ARBA" id="ARBA00023136"/>
    </source>
</evidence>
<dbReference type="GO" id="GO:0033612">
    <property type="term" value="F:receptor serine/threonine kinase binding"/>
    <property type="evidence" value="ECO:0007669"/>
    <property type="project" value="TreeGrafter"/>
</dbReference>
<dbReference type="PROSITE" id="PS51450">
    <property type="entry name" value="LRR"/>
    <property type="match status" value="1"/>
</dbReference>
<dbReference type="InterPro" id="IPR001611">
    <property type="entry name" value="Leu-rich_rpt"/>
</dbReference>
<keyword evidence="13" id="KW-0325">Glycoprotein</keyword>
<keyword evidence="4" id="KW-0808">Transferase</keyword>
<dbReference type="Pfam" id="PF00069">
    <property type="entry name" value="Pkinase"/>
    <property type="match status" value="1"/>
</dbReference>
<keyword evidence="10 14" id="KW-0067">ATP-binding</keyword>
<evidence type="ECO:0000256" key="2">
    <source>
        <dbReference type="ARBA" id="ARBA00008684"/>
    </source>
</evidence>
<dbReference type="Proteomes" id="UP000824469">
    <property type="component" value="Unassembled WGS sequence"/>
</dbReference>
<dbReference type="PROSITE" id="PS00108">
    <property type="entry name" value="PROTEIN_KINASE_ST"/>
    <property type="match status" value="1"/>
</dbReference>
<keyword evidence="6 16" id="KW-0732">Signal</keyword>
<keyword evidence="3" id="KW-0433">Leucine-rich repeat</keyword>
<dbReference type="OMA" id="CITLELM"/>
<dbReference type="PROSITE" id="PS50011">
    <property type="entry name" value="PROTEIN_KINASE_DOM"/>
    <property type="match status" value="1"/>
</dbReference>
<dbReference type="EMBL" id="JAHRHJ020000004">
    <property type="protein sequence ID" value="KAH9319456.1"/>
    <property type="molecule type" value="Genomic_DNA"/>
</dbReference>
<keyword evidence="8 14" id="KW-0547">Nucleotide-binding</keyword>
<dbReference type="Pfam" id="PF08263">
    <property type="entry name" value="LRRNT_2"/>
    <property type="match status" value="1"/>
</dbReference>
<evidence type="ECO:0000256" key="3">
    <source>
        <dbReference type="ARBA" id="ARBA00022614"/>
    </source>
</evidence>
<dbReference type="InterPro" id="IPR011009">
    <property type="entry name" value="Kinase-like_dom_sf"/>
</dbReference>
<feature type="domain" description="Protein kinase" evidence="17">
    <location>
        <begin position="691"/>
        <end position="867"/>
    </location>
</feature>
<dbReference type="InterPro" id="IPR017441">
    <property type="entry name" value="Protein_kinase_ATP_BS"/>
</dbReference>
<dbReference type="InterPro" id="IPR008271">
    <property type="entry name" value="Ser/Thr_kinase_AS"/>
</dbReference>
<keyword evidence="11 15" id="KW-1133">Transmembrane helix</keyword>
<dbReference type="FunFam" id="3.80.10.10:FF:000565">
    <property type="entry name" value="Leucine-rich repeat receptor-like kinase protein FLORAL ORGAN NUMBER1"/>
    <property type="match status" value="1"/>
</dbReference>
<dbReference type="InterPro" id="IPR013210">
    <property type="entry name" value="LRR_N_plant-typ"/>
</dbReference>
<evidence type="ECO:0000256" key="15">
    <source>
        <dbReference type="SAM" id="Phobius"/>
    </source>
</evidence>
<dbReference type="PROSITE" id="PS00107">
    <property type="entry name" value="PROTEIN_KINASE_ATP"/>
    <property type="match status" value="1"/>
</dbReference>
<dbReference type="AlphaFoldDB" id="A0AA38G9Z0"/>